<dbReference type="AlphaFoldDB" id="A0A2C6LDD3"/>
<feature type="compositionally biased region" description="Pro residues" evidence="1">
    <location>
        <begin position="238"/>
        <end position="250"/>
    </location>
</feature>
<organism evidence="2 3">
    <name type="scientific">Cystoisospora suis</name>
    <dbReference type="NCBI Taxonomy" id="483139"/>
    <lineage>
        <taxon>Eukaryota</taxon>
        <taxon>Sar</taxon>
        <taxon>Alveolata</taxon>
        <taxon>Apicomplexa</taxon>
        <taxon>Conoidasida</taxon>
        <taxon>Coccidia</taxon>
        <taxon>Eucoccidiorida</taxon>
        <taxon>Eimeriorina</taxon>
        <taxon>Sarcocystidae</taxon>
        <taxon>Cystoisospora</taxon>
    </lineage>
</organism>
<evidence type="ECO:0000313" key="3">
    <source>
        <dbReference type="Proteomes" id="UP000221165"/>
    </source>
</evidence>
<keyword evidence="3" id="KW-1185">Reference proteome</keyword>
<dbReference type="RefSeq" id="XP_067926654.1">
    <property type="nucleotide sequence ID" value="XM_068061368.1"/>
</dbReference>
<protein>
    <submittedName>
        <fullName evidence="2">Uncharacterized protein</fullName>
    </submittedName>
</protein>
<dbReference type="OrthoDB" id="329355at2759"/>
<dbReference type="Proteomes" id="UP000221165">
    <property type="component" value="Unassembled WGS sequence"/>
</dbReference>
<feature type="region of interest" description="Disordered" evidence="1">
    <location>
        <begin position="232"/>
        <end position="260"/>
    </location>
</feature>
<evidence type="ECO:0000313" key="2">
    <source>
        <dbReference type="EMBL" id="PHJ24982.1"/>
    </source>
</evidence>
<comment type="caution">
    <text evidence="2">The sequence shown here is derived from an EMBL/GenBank/DDBJ whole genome shotgun (WGS) entry which is preliminary data.</text>
</comment>
<dbReference type="GeneID" id="94424579"/>
<sequence>MFGEGRGVDEIAKLVELTGAGVHYFSKYLSTLTRQQREYVWGIAVNTDASQYFISKFYRAQELVGKPMSPSEVFIHIRYVLDGHVNLPVEEGFNRFLLEQYSRFRRGYFAFAGEVAESLLKRDIRRLTFFFRDALPLMKLCLASLLSLTKRTTDSGVREAQQTVGRWMERFFRLDTTLLSLCPNAPLQVLQERLAVSRGFTFPTVPPSPPVQAATHQVQVTPGGATIRVTYAANQASSPPPSSPYSPPPSTSSDNKNGRQ</sequence>
<gene>
    <name evidence="2" type="ORF">CSUI_001162</name>
</gene>
<name>A0A2C6LDD3_9APIC</name>
<evidence type="ECO:0000256" key="1">
    <source>
        <dbReference type="SAM" id="MobiDB-lite"/>
    </source>
</evidence>
<proteinExistence type="predicted"/>
<accession>A0A2C6LDD3</accession>
<reference evidence="2 3" key="1">
    <citation type="journal article" date="2017" name="Int. J. Parasitol.">
        <title>The genome of the protozoan parasite Cystoisospora suis and a reverse vaccinology approach to identify vaccine candidates.</title>
        <authorList>
            <person name="Palmieri N."/>
            <person name="Shrestha A."/>
            <person name="Ruttkowski B."/>
            <person name="Beck T."/>
            <person name="Vogl C."/>
            <person name="Tomley F."/>
            <person name="Blake D.P."/>
            <person name="Joachim A."/>
        </authorList>
    </citation>
    <scope>NUCLEOTIDE SEQUENCE [LARGE SCALE GENOMIC DNA]</scope>
    <source>
        <strain evidence="2 3">Wien I</strain>
    </source>
</reference>
<dbReference type="EMBL" id="MIGC01000465">
    <property type="protein sequence ID" value="PHJ24982.1"/>
    <property type="molecule type" value="Genomic_DNA"/>
</dbReference>
<dbReference type="VEuPathDB" id="ToxoDB:CSUI_001162"/>